<dbReference type="PANTHER" id="PTHR39966">
    <property type="entry name" value="BLL2471 PROTEIN-RELATED"/>
    <property type="match status" value="1"/>
</dbReference>
<dbReference type="Gene3D" id="1.20.120.520">
    <property type="entry name" value="nmb1532 protein domain like"/>
    <property type="match status" value="1"/>
</dbReference>
<dbReference type="GO" id="GO:0005886">
    <property type="term" value="C:plasma membrane"/>
    <property type="evidence" value="ECO:0007669"/>
    <property type="project" value="TreeGrafter"/>
</dbReference>
<reference evidence="2 3" key="1">
    <citation type="submission" date="2017-10" db="EMBL/GenBank/DDBJ databases">
        <authorList>
            <person name="Banno H."/>
            <person name="Chua N.-H."/>
        </authorList>
    </citation>
    <scope>NUCLEOTIDE SEQUENCE [LARGE SCALE GENOMIC DNA]</scope>
    <source>
        <strain evidence="2">Vibrio tapetis CECT4600</strain>
    </source>
</reference>
<sequence length="143" mass="16433">MATIQGFMTQHHKTCDDLLVEAEAMLANKDWPAFATQWAQFEKETLHHFDLEEQILFPAFEEQTGMTAGPTMVMRQEHAQVKAMMQQMAAAIEQQDIERAMGSSESIMIFIQQHNMKEEQILYPMTDSHLNNSAEIVDKMKAQ</sequence>
<organism evidence="2 3">
    <name type="scientific">Vibrio tapetis subsp. tapetis</name>
    <dbReference type="NCBI Taxonomy" id="1671868"/>
    <lineage>
        <taxon>Bacteria</taxon>
        <taxon>Pseudomonadati</taxon>
        <taxon>Pseudomonadota</taxon>
        <taxon>Gammaproteobacteria</taxon>
        <taxon>Vibrionales</taxon>
        <taxon>Vibrionaceae</taxon>
        <taxon>Vibrio</taxon>
    </lineage>
</organism>
<evidence type="ECO:0000313" key="2">
    <source>
        <dbReference type="EMBL" id="SON49758.1"/>
    </source>
</evidence>
<evidence type="ECO:0000313" key="3">
    <source>
        <dbReference type="Proteomes" id="UP000235828"/>
    </source>
</evidence>
<name>A0A2N8ZCX1_9VIBR</name>
<dbReference type="KEGG" id="vta:A1779"/>
<dbReference type="PANTHER" id="PTHR39966:SF3">
    <property type="entry name" value="DUF438 DOMAIN-CONTAINING PROTEIN"/>
    <property type="match status" value="1"/>
</dbReference>
<protein>
    <recommendedName>
        <fullName evidence="1">Hemerythrin-like domain-containing protein</fullName>
    </recommendedName>
</protein>
<feature type="domain" description="Hemerythrin-like" evidence="1">
    <location>
        <begin position="7"/>
        <end position="125"/>
    </location>
</feature>
<dbReference type="AlphaFoldDB" id="A0A2N8ZCX1"/>
<evidence type="ECO:0000259" key="1">
    <source>
        <dbReference type="Pfam" id="PF01814"/>
    </source>
</evidence>
<dbReference type="RefSeq" id="WP_102522369.1">
    <property type="nucleotide sequence ID" value="NZ_LT960611.1"/>
</dbReference>
<keyword evidence="3" id="KW-1185">Reference proteome</keyword>
<dbReference type="EMBL" id="LT960611">
    <property type="protein sequence ID" value="SON49758.1"/>
    <property type="molecule type" value="Genomic_DNA"/>
</dbReference>
<gene>
    <name evidence="2" type="ORF">VTAP4600_A1779</name>
</gene>
<dbReference type="Proteomes" id="UP000235828">
    <property type="component" value="Chromosome A"/>
</dbReference>
<accession>A0A2N8ZCX1</accession>
<dbReference type="OrthoDB" id="9792554at2"/>
<dbReference type="Pfam" id="PF01814">
    <property type="entry name" value="Hemerythrin"/>
    <property type="match status" value="1"/>
</dbReference>
<dbReference type="InterPro" id="IPR012312">
    <property type="entry name" value="Hemerythrin-like"/>
</dbReference>
<proteinExistence type="predicted"/>